<sequence length="198" mass="22418">MKAITLSAGLLLALALLSAPVRAEEPLLPRGFKLPAPLITERFVLRPLQLVDSALDHDLIASSVRHLDQEVYPGGRWAASMTPLRAQVEAGYYQFQFEGRRGFAYMVMDPAQQRSLGRVYVWKSEKRGHDAMLNYFVRESELPGGLAAELDRALRDWLARDWPFKQVLHYRELGSAAYRALPNKQWVERAPESSTAQP</sequence>
<accession>A0A4V3CI88</accession>
<dbReference type="AlphaFoldDB" id="A0A4V3CI88"/>
<dbReference type="RefSeq" id="WP_133605504.1">
    <property type="nucleotide sequence ID" value="NZ_JAUFPJ010000012.1"/>
</dbReference>
<dbReference type="OrthoDB" id="1424091at2"/>
<dbReference type="Proteomes" id="UP000295357">
    <property type="component" value="Unassembled WGS sequence"/>
</dbReference>
<proteinExistence type="predicted"/>
<comment type="caution">
    <text evidence="2">The sequence shown here is derived from an EMBL/GenBank/DDBJ whole genome shotgun (WGS) entry which is preliminary data.</text>
</comment>
<feature type="chain" id="PRO_5020626894" evidence="1">
    <location>
        <begin position="24"/>
        <end position="198"/>
    </location>
</feature>
<dbReference type="EMBL" id="SNXE01000014">
    <property type="protein sequence ID" value="TDP04543.1"/>
    <property type="molecule type" value="Genomic_DNA"/>
</dbReference>
<evidence type="ECO:0000256" key="1">
    <source>
        <dbReference type="SAM" id="SignalP"/>
    </source>
</evidence>
<evidence type="ECO:0000313" key="2">
    <source>
        <dbReference type="EMBL" id="TDP04543.1"/>
    </source>
</evidence>
<keyword evidence="1" id="KW-0732">Signal</keyword>
<gene>
    <name evidence="2" type="ORF">DFR39_11432</name>
</gene>
<dbReference type="SUPFAM" id="SSF55729">
    <property type="entry name" value="Acyl-CoA N-acyltransferases (Nat)"/>
    <property type="match status" value="1"/>
</dbReference>
<name>A0A4V3CI88_9BURK</name>
<protein>
    <submittedName>
        <fullName evidence="2">Uncharacterized protein</fullName>
    </submittedName>
</protein>
<organism evidence="2 3">
    <name type="scientific">Roseateles asaccharophilus</name>
    <dbReference type="NCBI Taxonomy" id="582607"/>
    <lineage>
        <taxon>Bacteria</taxon>
        <taxon>Pseudomonadati</taxon>
        <taxon>Pseudomonadota</taxon>
        <taxon>Betaproteobacteria</taxon>
        <taxon>Burkholderiales</taxon>
        <taxon>Sphaerotilaceae</taxon>
        <taxon>Roseateles</taxon>
    </lineage>
</organism>
<evidence type="ECO:0000313" key="3">
    <source>
        <dbReference type="Proteomes" id="UP000295357"/>
    </source>
</evidence>
<keyword evidence="3" id="KW-1185">Reference proteome</keyword>
<dbReference type="InterPro" id="IPR016181">
    <property type="entry name" value="Acyl_CoA_acyltransferase"/>
</dbReference>
<feature type="signal peptide" evidence="1">
    <location>
        <begin position="1"/>
        <end position="23"/>
    </location>
</feature>
<reference evidence="2 3" key="1">
    <citation type="submission" date="2019-03" db="EMBL/GenBank/DDBJ databases">
        <title>Genomic Encyclopedia of Type Strains, Phase IV (KMG-IV): sequencing the most valuable type-strain genomes for metagenomic binning, comparative biology and taxonomic classification.</title>
        <authorList>
            <person name="Goeker M."/>
        </authorList>
    </citation>
    <scope>NUCLEOTIDE SEQUENCE [LARGE SCALE GENOMIC DNA]</scope>
    <source>
        <strain evidence="2 3">DSM 25082</strain>
    </source>
</reference>
<dbReference type="Gene3D" id="3.40.630.30">
    <property type="match status" value="1"/>
</dbReference>